<sequence>MKLIDLTHTFESTMTVFPGMNPAVVEQIFNVEEHGYNVTRLEIITHMGTHLDCKSHVFTEGFTTSDKDINNFCGNGVVIDCSHLKANEEIGIDVLNNYDLHEKEFLLFYTGWDKYWNSNKYIENFPVISVELAQYLASINIKGIGLDVISIDRVNNSELSTHKIVLGKNKIIIENLKGLNELVDKNFTFMCLPLKIKDGDGSPIRAVAIIE</sequence>
<dbReference type="PANTHER" id="PTHR31118">
    <property type="entry name" value="CYCLASE-LIKE PROTEIN 2"/>
    <property type="match status" value="1"/>
</dbReference>
<evidence type="ECO:0000313" key="2">
    <source>
        <dbReference type="Proteomes" id="UP001222800"/>
    </source>
</evidence>
<dbReference type="Gene3D" id="3.50.30.50">
    <property type="entry name" value="Putative cyclase"/>
    <property type="match status" value="1"/>
</dbReference>
<accession>A0ABY8EIP5</accession>
<evidence type="ECO:0000313" key="1">
    <source>
        <dbReference type="EMBL" id="WFD10723.1"/>
    </source>
</evidence>
<gene>
    <name evidence="1" type="ORF">P4S50_01220</name>
</gene>
<organism evidence="1 2">
    <name type="scientific">Tepidibacter hydrothermalis</name>
    <dbReference type="NCBI Taxonomy" id="3036126"/>
    <lineage>
        <taxon>Bacteria</taxon>
        <taxon>Bacillati</taxon>
        <taxon>Bacillota</taxon>
        <taxon>Clostridia</taxon>
        <taxon>Peptostreptococcales</taxon>
        <taxon>Peptostreptococcaceae</taxon>
        <taxon>Tepidibacter</taxon>
    </lineage>
</organism>
<dbReference type="PANTHER" id="PTHR31118:SF12">
    <property type="entry name" value="CYCLASE-LIKE PROTEIN 2"/>
    <property type="match status" value="1"/>
</dbReference>
<proteinExistence type="predicted"/>
<dbReference type="RefSeq" id="WP_277732690.1">
    <property type="nucleotide sequence ID" value="NZ_CP120733.1"/>
</dbReference>
<protein>
    <submittedName>
        <fullName evidence="1">Cyclase family protein</fullName>
    </submittedName>
</protein>
<dbReference type="Pfam" id="PF04199">
    <property type="entry name" value="Cyclase"/>
    <property type="match status" value="1"/>
</dbReference>
<dbReference type="Proteomes" id="UP001222800">
    <property type="component" value="Chromosome"/>
</dbReference>
<dbReference type="InterPro" id="IPR037175">
    <property type="entry name" value="KFase_sf"/>
</dbReference>
<reference evidence="1 2" key="1">
    <citation type="submission" date="2023-03" db="EMBL/GenBank/DDBJ databases">
        <title>Complete genome sequence of Tepidibacter sp. SWIR-1, isolated from a deep-sea hydrothermal vent.</title>
        <authorList>
            <person name="Li X."/>
        </authorList>
    </citation>
    <scope>NUCLEOTIDE SEQUENCE [LARGE SCALE GENOMIC DNA]</scope>
    <source>
        <strain evidence="1 2">SWIR-1</strain>
    </source>
</reference>
<dbReference type="SUPFAM" id="SSF102198">
    <property type="entry name" value="Putative cyclase"/>
    <property type="match status" value="1"/>
</dbReference>
<dbReference type="InterPro" id="IPR007325">
    <property type="entry name" value="KFase/CYL"/>
</dbReference>
<name>A0ABY8EIP5_9FIRM</name>
<keyword evidence="2" id="KW-1185">Reference proteome</keyword>
<dbReference type="EMBL" id="CP120733">
    <property type="protein sequence ID" value="WFD10723.1"/>
    <property type="molecule type" value="Genomic_DNA"/>
</dbReference>